<gene>
    <name evidence="3" type="ORF">HOLleu_25121</name>
</gene>
<dbReference type="Gene3D" id="2.60.40.4060">
    <property type="entry name" value="Reeler domain"/>
    <property type="match status" value="1"/>
</dbReference>
<keyword evidence="4" id="KW-1185">Reference proteome</keyword>
<feature type="chain" id="PRO_5040204235" description="Reelin domain-containing protein" evidence="1">
    <location>
        <begin position="19"/>
        <end position="207"/>
    </location>
</feature>
<evidence type="ECO:0000259" key="2">
    <source>
        <dbReference type="Pfam" id="PF02014"/>
    </source>
</evidence>
<evidence type="ECO:0000313" key="4">
    <source>
        <dbReference type="Proteomes" id="UP001152320"/>
    </source>
</evidence>
<dbReference type="OrthoDB" id="6161498at2759"/>
<reference evidence="3" key="1">
    <citation type="submission" date="2021-10" db="EMBL/GenBank/DDBJ databases">
        <title>Tropical sea cucumber genome reveals ecological adaptation and Cuvierian tubules defense mechanism.</title>
        <authorList>
            <person name="Chen T."/>
        </authorList>
    </citation>
    <scope>NUCLEOTIDE SEQUENCE</scope>
    <source>
        <strain evidence="3">Nanhai2018</strain>
        <tissue evidence="3">Muscle</tissue>
    </source>
</reference>
<accession>A0A9Q1BSK5</accession>
<name>A0A9Q1BSK5_HOLLE</name>
<feature type="signal peptide" evidence="1">
    <location>
        <begin position="1"/>
        <end position="18"/>
    </location>
</feature>
<dbReference type="EMBL" id="JAIZAY010000012">
    <property type="protein sequence ID" value="KAJ8031806.1"/>
    <property type="molecule type" value="Genomic_DNA"/>
</dbReference>
<feature type="domain" description="Reelin" evidence="2">
    <location>
        <begin position="59"/>
        <end position="164"/>
    </location>
</feature>
<keyword evidence="1" id="KW-0732">Signal</keyword>
<sequence length="207" mass="22937">MWRFSTVLVCVVVACAKALPGEKFLECPLTAEEVHAYMGSPTFEIGGVEDSNNIRHDSSLSYELILDDLEDGFLPEMQYNFFLVAYNQFRPINTFLLTVENMDEDCTGGDLTSFTHDVLQVNNCPHFVTSGDVGNKFKIGFRWTAPQCGCVTVRASVKHGQSLYSASLADDDGALLKTVCMDTIDDNDVTGSVKMSLRVLDRLPMLK</sequence>
<dbReference type="InterPro" id="IPR042307">
    <property type="entry name" value="Reeler_sf"/>
</dbReference>
<protein>
    <recommendedName>
        <fullName evidence="2">Reelin domain-containing protein</fullName>
    </recommendedName>
</protein>
<comment type="caution">
    <text evidence="3">The sequence shown here is derived from an EMBL/GenBank/DDBJ whole genome shotgun (WGS) entry which is preliminary data.</text>
</comment>
<organism evidence="3 4">
    <name type="scientific">Holothuria leucospilota</name>
    <name type="common">Black long sea cucumber</name>
    <name type="synonym">Mertensiothuria leucospilota</name>
    <dbReference type="NCBI Taxonomy" id="206669"/>
    <lineage>
        <taxon>Eukaryota</taxon>
        <taxon>Metazoa</taxon>
        <taxon>Echinodermata</taxon>
        <taxon>Eleutherozoa</taxon>
        <taxon>Echinozoa</taxon>
        <taxon>Holothuroidea</taxon>
        <taxon>Aspidochirotacea</taxon>
        <taxon>Aspidochirotida</taxon>
        <taxon>Holothuriidae</taxon>
        <taxon>Holothuria</taxon>
    </lineage>
</organism>
<evidence type="ECO:0000256" key="1">
    <source>
        <dbReference type="SAM" id="SignalP"/>
    </source>
</evidence>
<dbReference type="AlphaFoldDB" id="A0A9Q1BSK5"/>
<dbReference type="PROSITE" id="PS51257">
    <property type="entry name" value="PROKAR_LIPOPROTEIN"/>
    <property type="match status" value="1"/>
</dbReference>
<dbReference type="InterPro" id="IPR002861">
    <property type="entry name" value="Reeler_dom"/>
</dbReference>
<dbReference type="Proteomes" id="UP001152320">
    <property type="component" value="Chromosome 12"/>
</dbReference>
<proteinExistence type="predicted"/>
<evidence type="ECO:0000313" key="3">
    <source>
        <dbReference type="EMBL" id="KAJ8031806.1"/>
    </source>
</evidence>
<dbReference type="Pfam" id="PF02014">
    <property type="entry name" value="Reeler"/>
    <property type="match status" value="1"/>
</dbReference>